<reference evidence="1" key="1">
    <citation type="journal article" date="2015" name="Nature">
        <title>Complex archaea that bridge the gap between prokaryotes and eukaryotes.</title>
        <authorList>
            <person name="Spang A."/>
            <person name="Saw J.H."/>
            <person name="Jorgensen S.L."/>
            <person name="Zaremba-Niedzwiedzka K."/>
            <person name="Martijn J."/>
            <person name="Lind A.E."/>
            <person name="van Eijk R."/>
            <person name="Schleper C."/>
            <person name="Guy L."/>
            <person name="Ettema T.J."/>
        </authorList>
    </citation>
    <scope>NUCLEOTIDE SEQUENCE</scope>
</reference>
<feature type="non-terminal residue" evidence="1">
    <location>
        <position position="1"/>
    </location>
</feature>
<accession>A0A0F8WPI1</accession>
<protein>
    <submittedName>
        <fullName evidence="1">Uncharacterized protein</fullName>
    </submittedName>
</protein>
<dbReference type="EMBL" id="LAZR01063911">
    <property type="protein sequence ID" value="KKK58573.1"/>
    <property type="molecule type" value="Genomic_DNA"/>
</dbReference>
<comment type="caution">
    <text evidence="1">The sequence shown here is derived from an EMBL/GenBank/DDBJ whole genome shotgun (WGS) entry which is preliminary data.</text>
</comment>
<gene>
    <name evidence="1" type="ORF">LCGC14_3043100</name>
</gene>
<dbReference type="AlphaFoldDB" id="A0A0F8WPI1"/>
<name>A0A0F8WPI1_9ZZZZ</name>
<proteinExistence type="predicted"/>
<evidence type="ECO:0000313" key="1">
    <source>
        <dbReference type="EMBL" id="KKK58573.1"/>
    </source>
</evidence>
<organism evidence="1">
    <name type="scientific">marine sediment metagenome</name>
    <dbReference type="NCBI Taxonomy" id="412755"/>
    <lineage>
        <taxon>unclassified sequences</taxon>
        <taxon>metagenomes</taxon>
        <taxon>ecological metagenomes</taxon>
    </lineage>
</organism>
<sequence length="36" mass="4113">IKVNAAIEKTSVQLGIELTETILNIRKFLKLFLKAR</sequence>